<gene>
    <name evidence="6" type="ORF">SAMN05444851_0887</name>
</gene>
<dbReference type="AlphaFoldDB" id="A0A1I0NKA3"/>
<dbReference type="InterPro" id="IPR036390">
    <property type="entry name" value="WH_DNA-bd_sf"/>
</dbReference>
<dbReference type="CDD" id="cd00038">
    <property type="entry name" value="CAP_ED"/>
    <property type="match status" value="1"/>
</dbReference>
<evidence type="ECO:0000256" key="1">
    <source>
        <dbReference type="ARBA" id="ARBA00023015"/>
    </source>
</evidence>
<evidence type="ECO:0000313" key="6">
    <source>
        <dbReference type="EMBL" id="SEW01661.1"/>
    </source>
</evidence>
<proteinExistence type="predicted"/>
<dbReference type="EMBL" id="FOJB01000001">
    <property type="protein sequence ID" value="SEW01661.1"/>
    <property type="molecule type" value="Genomic_DNA"/>
</dbReference>
<dbReference type="PROSITE" id="PS51063">
    <property type="entry name" value="HTH_CRP_2"/>
    <property type="match status" value="1"/>
</dbReference>
<dbReference type="Pfam" id="PF00027">
    <property type="entry name" value="cNMP_binding"/>
    <property type="match status" value="1"/>
</dbReference>
<dbReference type="SMART" id="SM00419">
    <property type="entry name" value="HTH_CRP"/>
    <property type="match status" value="1"/>
</dbReference>
<dbReference type="InterPro" id="IPR012318">
    <property type="entry name" value="HTH_CRP"/>
</dbReference>
<evidence type="ECO:0000256" key="2">
    <source>
        <dbReference type="ARBA" id="ARBA00023125"/>
    </source>
</evidence>
<dbReference type="Gene3D" id="2.60.120.10">
    <property type="entry name" value="Jelly Rolls"/>
    <property type="match status" value="1"/>
</dbReference>
<dbReference type="SMART" id="SM00100">
    <property type="entry name" value="cNMP"/>
    <property type="match status" value="1"/>
</dbReference>
<keyword evidence="1" id="KW-0805">Transcription regulation</keyword>
<keyword evidence="3" id="KW-0804">Transcription</keyword>
<dbReference type="PANTHER" id="PTHR24567:SF75">
    <property type="entry name" value="FUMARATE AND NITRATE REDUCTION REGULATORY PROTEIN"/>
    <property type="match status" value="1"/>
</dbReference>
<keyword evidence="7" id="KW-1185">Reference proteome</keyword>
<dbReference type="InterPro" id="IPR014710">
    <property type="entry name" value="RmlC-like_jellyroll"/>
</dbReference>
<dbReference type="PROSITE" id="PS50042">
    <property type="entry name" value="CNMP_BINDING_3"/>
    <property type="match status" value="1"/>
</dbReference>
<protein>
    <submittedName>
        <fullName evidence="6">Transcriptional regulator, Crp/Fnr family</fullName>
    </submittedName>
</protein>
<sequence length="267" mass="29749">MTNARPTLIRIKQDTSLVEKIMNELRFNTRDCGSCPIRHRAVCARCQPDELEQLDAIKYYRTFEAGQPVIWSGDPMEFVSSVVSGIATLSQTMEDGRTQMVGLLLPSDFIGRPGRDAAPFDVVAVTDLTLCCFRKKPFEDMMEKTPSIGTRLLQMTLDELDSAREWMLVLGRKTAREKIASLLAILARRDASLYKKPPHDGMSFELPLTRESMADYLGLTLETVSRQVSALKKSGVIELQGKRRVIIPDLQALVAETGDDVDGAPIT</sequence>
<dbReference type="STRING" id="1173584.SAMN05444851_0887"/>
<dbReference type="InterPro" id="IPR018335">
    <property type="entry name" value="Tscrpt_reg_HTH_Crp-type_CS"/>
</dbReference>
<dbReference type="CDD" id="cd00092">
    <property type="entry name" value="HTH_CRP"/>
    <property type="match status" value="1"/>
</dbReference>
<dbReference type="Proteomes" id="UP000199650">
    <property type="component" value="Unassembled WGS sequence"/>
</dbReference>
<evidence type="ECO:0000313" key="7">
    <source>
        <dbReference type="Proteomes" id="UP000199650"/>
    </source>
</evidence>
<dbReference type="Gene3D" id="1.10.10.10">
    <property type="entry name" value="Winged helix-like DNA-binding domain superfamily/Winged helix DNA-binding domain"/>
    <property type="match status" value="1"/>
</dbReference>
<dbReference type="PRINTS" id="PR00034">
    <property type="entry name" value="HTHCRP"/>
</dbReference>
<dbReference type="GO" id="GO:0003700">
    <property type="term" value="F:DNA-binding transcription factor activity"/>
    <property type="evidence" value="ECO:0007669"/>
    <property type="project" value="InterPro"/>
</dbReference>
<dbReference type="InterPro" id="IPR018490">
    <property type="entry name" value="cNMP-bd_dom_sf"/>
</dbReference>
<dbReference type="PROSITE" id="PS00042">
    <property type="entry name" value="HTH_CRP_1"/>
    <property type="match status" value="1"/>
</dbReference>
<feature type="domain" description="Cyclic nucleotide-binding" evidence="4">
    <location>
        <begin position="42"/>
        <end position="111"/>
    </location>
</feature>
<organism evidence="6 7">
    <name type="scientific">Aliiroseovarius sediminilitoris</name>
    <dbReference type="NCBI Taxonomy" id="1173584"/>
    <lineage>
        <taxon>Bacteria</taxon>
        <taxon>Pseudomonadati</taxon>
        <taxon>Pseudomonadota</taxon>
        <taxon>Alphaproteobacteria</taxon>
        <taxon>Rhodobacterales</taxon>
        <taxon>Paracoccaceae</taxon>
        <taxon>Aliiroseovarius</taxon>
    </lineage>
</organism>
<dbReference type="FunFam" id="1.10.10.10:FF:000028">
    <property type="entry name" value="Fumarate/nitrate reduction transcriptional regulator Fnr"/>
    <property type="match status" value="1"/>
</dbReference>
<name>A0A1I0NKA3_9RHOB</name>
<dbReference type="InterPro" id="IPR036388">
    <property type="entry name" value="WH-like_DNA-bd_sf"/>
</dbReference>
<evidence type="ECO:0000256" key="3">
    <source>
        <dbReference type="ARBA" id="ARBA00023163"/>
    </source>
</evidence>
<dbReference type="SUPFAM" id="SSF46785">
    <property type="entry name" value="Winged helix' DNA-binding domain"/>
    <property type="match status" value="1"/>
</dbReference>
<keyword evidence="2" id="KW-0238">DNA-binding</keyword>
<dbReference type="InterPro" id="IPR000595">
    <property type="entry name" value="cNMP-bd_dom"/>
</dbReference>
<evidence type="ECO:0000259" key="4">
    <source>
        <dbReference type="PROSITE" id="PS50042"/>
    </source>
</evidence>
<dbReference type="GO" id="GO:0003677">
    <property type="term" value="F:DNA binding"/>
    <property type="evidence" value="ECO:0007669"/>
    <property type="project" value="UniProtKB-KW"/>
</dbReference>
<dbReference type="PANTHER" id="PTHR24567">
    <property type="entry name" value="CRP FAMILY TRANSCRIPTIONAL REGULATORY PROTEIN"/>
    <property type="match status" value="1"/>
</dbReference>
<dbReference type="GO" id="GO:0005829">
    <property type="term" value="C:cytosol"/>
    <property type="evidence" value="ECO:0007669"/>
    <property type="project" value="TreeGrafter"/>
</dbReference>
<evidence type="ECO:0000259" key="5">
    <source>
        <dbReference type="PROSITE" id="PS51063"/>
    </source>
</evidence>
<dbReference type="NCBIfam" id="NF045989">
    <property type="entry name" value="TransRegFnrLRhodb"/>
    <property type="match status" value="1"/>
</dbReference>
<accession>A0A1I0NKA3</accession>
<dbReference type="Pfam" id="PF13545">
    <property type="entry name" value="HTH_Crp_2"/>
    <property type="match status" value="1"/>
</dbReference>
<dbReference type="InterPro" id="IPR050397">
    <property type="entry name" value="Env_Response_Regulators"/>
</dbReference>
<reference evidence="6 7" key="1">
    <citation type="submission" date="2016-10" db="EMBL/GenBank/DDBJ databases">
        <authorList>
            <person name="de Groot N.N."/>
        </authorList>
    </citation>
    <scope>NUCLEOTIDE SEQUENCE [LARGE SCALE GENOMIC DNA]</scope>
    <source>
        <strain evidence="6 7">DSM 29439</strain>
    </source>
</reference>
<feature type="domain" description="HTH crp-type" evidence="5">
    <location>
        <begin position="173"/>
        <end position="251"/>
    </location>
</feature>
<dbReference type="SUPFAM" id="SSF51206">
    <property type="entry name" value="cAMP-binding domain-like"/>
    <property type="match status" value="1"/>
</dbReference>